<keyword evidence="1" id="KW-0853">WD repeat</keyword>
<dbReference type="InterPro" id="IPR015943">
    <property type="entry name" value="WD40/YVTN_repeat-like_dom_sf"/>
</dbReference>
<dbReference type="GO" id="GO:0043161">
    <property type="term" value="P:proteasome-mediated ubiquitin-dependent protein catabolic process"/>
    <property type="evidence" value="ECO:0007669"/>
    <property type="project" value="TreeGrafter"/>
</dbReference>
<feature type="repeat" description="WD" evidence="1">
    <location>
        <begin position="70"/>
        <end position="111"/>
    </location>
</feature>
<dbReference type="InterPro" id="IPR051859">
    <property type="entry name" value="DCAF"/>
</dbReference>
<evidence type="ECO:0000313" key="2">
    <source>
        <dbReference type="EMBL" id="RUP46288.1"/>
    </source>
</evidence>
<dbReference type="GO" id="GO:0080008">
    <property type="term" value="C:Cul4-RING E3 ubiquitin ligase complex"/>
    <property type="evidence" value="ECO:0007669"/>
    <property type="project" value="TreeGrafter"/>
</dbReference>
<keyword evidence="3" id="KW-1185">Reference proteome</keyword>
<dbReference type="Gene3D" id="2.130.10.10">
    <property type="entry name" value="YVTN repeat-like/Quinoprotein amine dehydrogenase"/>
    <property type="match status" value="1"/>
</dbReference>
<accession>A0A433D611</accession>
<dbReference type="EMBL" id="RBNI01006041">
    <property type="protein sequence ID" value="RUP46288.1"/>
    <property type="molecule type" value="Genomic_DNA"/>
</dbReference>
<dbReference type="PROSITE" id="PS50294">
    <property type="entry name" value="WD_REPEATS_REGION"/>
    <property type="match status" value="1"/>
</dbReference>
<dbReference type="InterPro" id="IPR036322">
    <property type="entry name" value="WD40_repeat_dom_sf"/>
</dbReference>
<dbReference type="SMART" id="SM00320">
    <property type="entry name" value="WD40"/>
    <property type="match status" value="2"/>
</dbReference>
<evidence type="ECO:0000313" key="3">
    <source>
        <dbReference type="Proteomes" id="UP000268093"/>
    </source>
</evidence>
<dbReference type="PROSITE" id="PS50082">
    <property type="entry name" value="WD_REPEATS_2"/>
    <property type="match status" value="1"/>
</dbReference>
<dbReference type="AlphaFoldDB" id="A0A433D611"/>
<sequence>MIRTSRFGVCHWVGHVSRLWSATLTVSFRTRFCDLCPNTSTSLFTDALPIPVPHCRDRRSLRGDVPAGVLVGHTEGLTYVASKGDGRYCISNGKDQSMKLWDLRRMTSHKDFEQIERLDLRKDWDYRTSNYPGDAPAHPNDCSVMTYRGHNVVRTLIRCHFSPQHSTGQRYLYTGCADGKIHIYSLDGTVRQVLDAQKAVDNICGRPRRQRTSGLGYYGYSGYGESDITCVRDVSWHPHLPIIMSTSWSGARKHAGIILRHGWEEEAGGA</sequence>
<reference evidence="2 3" key="1">
    <citation type="journal article" date="2018" name="New Phytol.">
        <title>Phylogenomics of Endogonaceae and evolution of mycorrhizas within Mucoromycota.</title>
        <authorList>
            <person name="Chang Y."/>
            <person name="Desiro A."/>
            <person name="Na H."/>
            <person name="Sandor L."/>
            <person name="Lipzen A."/>
            <person name="Clum A."/>
            <person name="Barry K."/>
            <person name="Grigoriev I.V."/>
            <person name="Martin F.M."/>
            <person name="Stajich J.E."/>
            <person name="Smith M.E."/>
            <person name="Bonito G."/>
            <person name="Spatafora J.W."/>
        </authorList>
    </citation>
    <scope>NUCLEOTIDE SEQUENCE [LARGE SCALE GENOMIC DNA]</scope>
    <source>
        <strain evidence="2 3">GMNB39</strain>
    </source>
</reference>
<protein>
    <submittedName>
        <fullName evidence="2">Uncharacterized protein</fullName>
    </submittedName>
</protein>
<name>A0A433D611_9FUNG</name>
<organism evidence="2 3">
    <name type="scientific">Jimgerdemannia flammicorona</name>
    <dbReference type="NCBI Taxonomy" id="994334"/>
    <lineage>
        <taxon>Eukaryota</taxon>
        <taxon>Fungi</taxon>
        <taxon>Fungi incertae sedis</taxon>
        <taxon>Mucoromycota</taxon>
        <taxon>Mucoromycotina</taxon>
        <taxon>Endogonomycetes</taxon>
        <taxon>Endogonales</taxon>
        <taxon>Endogonaceae</taxon>
        <taxon>Jimgerdemannia</taxon>
    </lineage>
</organism>
<dbReference type="InterPro" id="IPR001680">
    <property type="entry name" value="WD40_rpt"/>
</dbReference>
<evidence type="ECO:0000256" key="1">
    <source>
        <dbReference type="PROSITE-ProRule" id="PRU00221"/>
    </source>
</evidence>
<dbReference type="SUPFAM" id="SSF50978">
    <property type="entry name" value="WD40 repeat-like"/>
    <property type="match status" value="1"/>
</dbReference>
<dbReference type="OrthoDB" id="63070at2759"/>
<proteinExistence type="predicted"/>
<gene>
    <name evidence="2" type="ORF">BC936DRAFT_147120</name>
</gene>
<dbReference type="Pfam" id="PF00400">
    <property type="entry name" value="WD40"/>
    <property type="match status" value="2"/>
</dbReference>
<comment type="caution">
    <text evidence="2">The sequence shown here is derived from an EMBL/GenBank/DDBJ whole genome shotgun (WGS) entry which is preliminary data.</text>
</comment>
<dbReference type="PANTHER" id="PTHR19847">
    <property type="entry name" value="DDB1- AND CUL4-ASSOCIATED FACTOR 11"/>
    <property type="match status" value="1"/>
</dbReference>
<dbReference type="PANTHER" id="PTHR19847:SF7">
    <property type="entry name" value="DDB1- AND CUL4-ASSOCIATED FACTOR 11"/>
    <property type="match status" value="1"/>
</dbReference>
<dbReference type="Proteomes" id="UP000268093">
    <property type="component" value="Unassembled WGS sequence"/>
</dbReference>